<dbReference type="InterPro" id="IPR024668">
    <property type="entry name" value="GABP_asu_N"/>
</dbReference>
<dbReference type="Proteomes" id="UP000675881">
    <property type="component" value="Chromosome 1"/>
</dbReference>
<protein>
    <submittedName>
        <fullName evidence="2">GABPA</fullName>
    </submittedName>
</protein>
<dbReference type="EMBL" id="HG994580">
    <property type="protein sequence ID" value="CAF2777625.1"/>
    <property type="molecule type" value="Genomic_DNA"/>
</dbReference>
<evidence type="ECO:0000313" key="3">
    <source>
        <dbReference type="Proteomes" id="UP000675881"/>
    </source>
</evidence>
<reference evidence="2" key="1">
    <citation type="submission" date="2021-02" db="EMBL/GenBank/DDBJ databases">
        <authorList>
            <person name="Bekaert M."/>
        </authorList>
    </citation>
    <scope>NUCLEOTIDE SEQUENCE</scope>
    <source>
        <strain evidence="2">IoA-00</strain>
    </source>
</reference>
<organism evidence="2 3">
    <name type="scientific">Lepeophtheirus salmonis</name>
    <name type="common">Salmon louse</name>
    <name type="synonym">Caligus salmonis</name>
    <dbReference type="NCBI Taxonomy" id="72036"/>
    <lineage>
        <taxon>Eukaryota</taxon>
        <taxon>Metazoa</taxon>
        <taxon>Ecdysozoa</taxon>
        <taxon>Arthropoda</taxon>
        <taxon>Crustacea</taxon>
        <taxon>Multicrustacea</taxon>
        <taxon>Hexanauplia</taxon>
        <taxon>Copepoda</taxon>
        <taxon>Siphonostomatoida</taxon>
        <taxon>Caligidae</taxon>
        <taxon>Lepeophtheirus</taxon>
    </lineage>
</organism>
<dbReference type="AlphaFoldDB" id="A0A7R8CDJ9"/>
<dbReference type="Pfam" id="PF11620">
    <property type="entry name" value="GABP-alpha"/>
    <property type="match status" value="1"/>
</dbReference>
<evidence type="ECO:0000259" key="1">
    <source>
        <dbReference type="Pfam" id="PF11620"/>
    </source>
</evidence>
<evidence type="ECO:0000313" key="2">
    <source>
        <dbReference type="EMBL" id="CAF2777625.1"/>
    </source>
</evidence>
<sequence length="127" mass="14164">MYLLLLTNQLKLLWIAVNPTNYLMSDEEFLAGSGSMGSVGNEEGIIAQLIDIREPLVNLRRTLEQRLDGTDLSDYDFWLQDSQSLPAESSLVDHCVQGEGLVQINVEIKVDEDGVKKNQHCGCPETL</sequence>
<feature type="domain" description="GA-binding protein alpha subunit N-terminal" evidence="1">
    <location>
        <begin position="45"/>
        <end position="117"/>
    </location>
</feature>
<accession>A0A7R8CDJ9</accession>
<keyword evidence="3" id="KW-1185">Reference proteome</keyword>
<dbReference type="OrthoDB" id="10067219at2759"/>
<proteinExistence type="predicted"/>
<gene>
    <name evidence="2" type="ORF">LSAA_1798</name>
</gene>
<dbReference type="Gene3D" id="3.10.20.90">
    <property type="entry name" value="Phosphatidylinositol 3-kinase Catalytic Subunit, Chain A, domain 1"/>
    <property type="match status" value="1"/>
</dbReference>
<name>A0A7R8CDJ9_LEPSM</name>